<reference evidence="3" key="1">
    <citation type="submission" date="2016-01" db="EMBL/GenBank/DDBJ databases">
        <authorList>
            <person name="Mcilroy J.S."/>
            <person name="Karst M S."/>
            <person name="Albertsen M."/>
        </authorList>
    </citation>
    <scope>NUCLEOTIDE SEQUENCE</scope>
    <source>
        <strain evidence="3">Cfx-K</strain>
    </source>
</reference>
<evidence type="ECO:0000256" key="1">
    <source>
        <dbReference type="ARBA" id="ARBA00006738"/>
    </source>
</evidence>
<dbReference type="Pfam" id="PF02021">
    <property type="entry name" value="UPF0102"/>
    <property type="match status" value="1"/>
</dbReference>
<keyword evidence="4" id="KW-1185">Reference proteome</keyword>
<dbReference type="RefSeq" id="WP_095042703.1">
    <property type="nucleotide sequence ID" value="NZ_LN890655.1"/>
</dbReference>
<dbReference type="Proteomes" id="UP000215027">
    <property type="component" value="Chromosome I"/>
</dbReference>
<proteinExistence type="inferred from homology"/>
<dbReference type="NCBIfam" id="NF009154">
    <property type="entry name" value="PRK12497.3-3"/>
    <property type="match status" value="1"/>
</dbReference>
<dbReference type="NCBIfam" id="NF009150">
    <property type="entry name" value="PRK12497.1-3"/>
    <property type="match status" value="1"/>
</dbReference>
<protein>
    <recommendedName>
        <fullName evidence="2">UPF0102 protein CFX0092_A1291</fullName>
    </recommendedName>
</protein>
<organism evidence="3 4">
    <name type="scientific">Candidatus Promineifilum breve</name>
    <dbReference type="NCBI Taxonomy" id="1806508"/>
    <lineage>
        <taxon>Bacteria</taxon>
        <taxon>Bacillati</taxon>
        <taxon>Chloroflexota</taxon>
        <taxon>Ardenticatenia</taxon>
        <taxon>Candidatus Promineifilales</taxon>
        <taxon>Candidatus Promineifilaceae</taxon>
        <taxon>Candidatus Promineifilum</taxon>
    </lineage>
</organism>
<dbReference type="OrthoDB" id="9802516at2"/>
<dbReference type="SUPFAM" id="SSF52980">
    <property type="entry name" value="Restriction endonuclease-like"/>
    <property type="match status" value="1"/>
</dbReference>
<dbReference type="PANTHER" id="PTHR34039">
    <property type="entry name" value="UPF0102 PROTEIN YRAN"/>
    <property type="match status" value="1"/>
</dbReference>
<dbReference type="CDD" id="cd20736">
    <property type="entry name" value="PoNe_Nuclease"/>
    <property type="match status" value="1"/>
</dbReference>
<evidence type="ECO:0000313" key="4">
    <source>
        <dbReference type="Proteomes" id="UP000215027"/>
    </source>
</evidence>
<dbReference type="HAMAP" id="MF_00048">
    <property type="entry name" value="UPF0102"/>
    <property type="match status" value="1"/>
</dbReference>
<dbReference type="GO" id="GO:0003676">
    <property type="term" value="F:nucleic acid binding"/>
    <property type="evidence" value="ECO:0007669"/>
    <property type="project" value="InterPro"/>
</dbReference>
<accession>A0A160T1V6</accession>
<sequence length="127" mass="14263">MSEPGTDQRRGLGRWGENQAADHLTAAGYSLVARNWRCRGGEIDLIFRDGETVVFVEVKTRRGRAYGAPEEALTPHKAQKLLDLGQQYVAAHDLDGVAWRIDLVAVELDERGRLLRCDHIPNAVWGW</sequence>
<dbReference type="Gene3D" id="3.40.1350.10">
    <property type="match status" value="1"/>
</dbReference>
<evidence type="ECO:0000256" key="2">
    <source>
        <dbReference type="HAMAP-Rule" id="MF_00048"/>
    </source>
</evidence>
<name>A0A160T1V6_9CHLR</name>
<dbReference type="InterPro" id="IPR011856">
    <property type="entry name" value="tRNA_endonuc-like_dom_sf"/>
</dbReference>
<comment type="similarity">
    <text evidence="1 2">Belongs to the UPF0102 family.</text>
</comment>
<dbReference type="KEGG" id="pbf:CFX0092_A1291"/>
<dbReference type="PANTHER" id="PTHR34039:SF1">
    <property type="entry name" value="UPF0102 PROTEIN YRAN"/>
    <property type="match status" value="1"/>
</dbReference>
<dbReference type="EMBL" id="LN890655">
    <property type="protein sequence ID" value="CUS03169.2"/>
    <property type="molecule type" value="Genomic_DNA"/>
</dbReference>
<dbReference type="InterPro" id="IPR011335">
    <property type="entry name" value="Restrct_endonuc-II-like"/>
</dbReference>
<dbReference type="AlphaFoldDB" id="A0A160T1V6"/>
<dbReference type="NCBIfam" id="TIGR00252">
    <property type="entry name" value="YraN family protein"/>
    <property type="match status" value="1"/>
</dbReference>
<evidence type="ECO:0000313" key="3">
    <source>
        <dbReference type="EMBL" id="CUS03169.2"/>
    </source>
</evidence>
<dbReference type="InterPro" id="IPR003509">
    <property type="entry name" value="UPF0102_YraN-like"/>
</dbReference>
<gene>
    <name evidence="3" type="ORF">CFX0092_A1291</name>
</gene>